<name>A0A2P2IWS6_RHIMU</name>
<accession>A0A2P2IWS6</accession>
<sequence length="39" mass="4496">MWIEKKTMSNKAKMKPKSSTDQKKNSATLTCHSTLSIRR</sequence>
<feature type="compositionally biased region" description="Polar residues" evidence="1">
    <location>
        <begin position="25"/>
        <end position="39"/>
    </location>
</feature>
<feature type="region of interest" description="Disordered" evidence="1">
    <location>
        <begin position="1"/>
        <end position="39"/>
    </location>
</feature>
<evidence type="ECO:0000256" key="1">
    <source>
        <dbReference type="SAM" id="MobiDB-lite"/>
    </source>
</evidence>
<reference evidence="2" key="1">
    <citation type="submission" date="2018-02" db="EMBL/GenBank/DDBJ databases">
        <title>Rhizophora mucronata_Transcriptome.</title>
        <authorList>
            <person name="Meera S.P."/>
            <person name="Sreeshan A."/>
            <person name="Augustine A."/>
        </authorList>
    </citation>
    <scope>NUCLEOTIDE SEQUENCE</scope>
    <source>
        <tissue evidence="2">Leaf</tissue>
    </source>
</reference>
<dbReference type="EMBL" id="GGEC01005164">
    <property type="protein sequence ID" value="MBW85647.1"/>
    <property type="molecule type" value="Transcribed_RNA"/>
</dbReference>
<evidence type="ECO:0000313" key="2">
    <source>
        <dbReference type="EMBL" id="MBW85647.1"/>
    </source>
</evidence>
<organism evidence="2">
    <name type="scientific">Rhizophora mucronata</name>
    <name type="common">Asiatic mangrove</name>
    <dbReference type="NCBI Taxonomy" id="61149"/>
    <lineage>
        <taxon>Eukaryota</taxon>
        <taxon>Viridiplantae</taxon>
        <taxon>Streptophyta</taxon>
        <taxon>Embryophyta</taxon>
        <taxon>Tracheophyta</taxon>
        <taxon>Spermatophyta</taxon>
        <taxon>Magnoliopsida</taxon>
        <taxon>eudicotyledons</taxon>
        <taxon>Gunneridae</taxon>
        <taxon>Pentapetalae</taxon>
        <taxon>rosids</taxon>
        <taxon>fabids</taxon>
        <taxon>Malpighiales</taxon>
        <taxon>Rhizophoraceae</taxon>
        <taxon>Rhizophora</taxon>
    </lineage>
</organism>
<dbReference type="AlphaFoldDB" id="A0A2P2IWS6"/>
<protein>
    <submittedName>
        <fullName evidence="2">Uncharacterized protein</fullName>
    </submittedName>
</protein>
<proteinExistence type="predicted"/>